<name>A0A5B7J1S3_PORTR</name>
<dbReference type="Proteomes" id="UP000324222">
    <property type="component" value="Unassembled WGS sequence"/>
</dbReference>
<reference evidence="2 3" key="1">
    <citation type="submission" date="2019-05" db="EMBL/GenBank/DDBJ databases">
        <title>Another draft genome of Portunus trituberculatus and its Hox gene families provides insights of decapod evolution.</title>
        <authorList>
            <person name="Jeong J.-H."/>
            <person name="Song I."/>
            <person name="Kim S."/>
            <person name="Choi T."/>
            <person name="Kim D."/>
            <person name="Ryu S."/>
            <person name="Kim W."/>
        </authorList>
    </citation>
    <scope>NUCLEOTIDE SEQUENCE [LARGE SCALE GENOMIC DNA]</scope>
    <source>
        <tissue evidence="2">Muscle</tissue>
    </source>
</reference>
<dbReference type="AlphaFoldDB" id="A0A5B7J1S3"/>
<gene>
    <name evidence="2" type="ORF">E2C01_081674</name>
</gene>
<accession>A0A5B7J1S3</accession>
<proteinExistence type="predicted"/>
<evidence type="ECO:0000256" key="1">
    <source>
        <dbReference type="SAM" id="MobiDB-lite"/>
    </source>
</evidence>
<comment type="caution">
    <text evidence="2">The sequence shown here is derived from an EMBL/GenBank/DDBJ whole genome shotgun (WGS) entry which is preliminary data.</text>
</comment>
<sequence length="117" mass="12973">MSSQKLFPHLNHCITPRIFPLSFSSSSSSCFSSSSSSSSSSFSSYSSSSSIFSFLLTNPYAILEYPPHSHPLLYTSLLAPRYLLCFPPLHSTWLSLSLLVVVKAVEMRMFAVGDMMF</sequence>
<organism evidence="2 3">
    <name type="scientific">Portunus trituberculatus</name>
    <name type="common">Swimming crab</name>
    <name type="synonym">Neptunus trituberculatus</name>
    <dbReference type="NCBI Taxonomy" id="210409"/>
    <lineage>
        <taxon>Eukaryota</taxon>
        <taxon>Metazoa</taxon>
        <taxon>Ecdysozoa</taxon>
        <taxon>Arthropoda</taxon>
        <taxon>Crustacea</taxon>
        <taxon>Multicrustacea</taxon>
        <taxon>Malacostraca</taxon>
        <taxon>Eumalacostraca</taxon>
        <taxon>Eucarida</taxon>
        <taxon>Decapoda</taxon>
        <taxon>Pleocyemata</taxon>
        <taxon>Brachyura</taxon>
        <taxon>Eubrachyura</taxon>
        <taxon>Portunoidea</taxon>
        <taxon>Portunidae</taxon>
        <taxon>Portuninae</taxon>
        <taxon>Portunus</taxon>
    </lineage>
</organism>
<protein>
    <submittedName>
        <fullName evidence="2">Uncharacterized protein</fullName>
    </submittedName>
</protein>
<keyword evidence="3" id="KW-1185">Reference proteome</keyword>
<evidence type="ECO:0000313" key="2">
    <source>
        <dbReference type="EMBL" id="MPC86838.1"/>
    </source>
</evidence>
<evidence type="ECO:0000313" key="3">
    <source>
        <dbReference type="Proteomes" id="UP000324222"/>
    </source>
</evidence>
<dbReference type="PROSITE" id="PS51257">
    <property type="entry name" value="PROKAR_LIPOPROTEIN"/>
    <property type="match status" value="1"/>
</dbReference>
<feature type="region of interest" description="Disordered" evidence="1">
    <location>
        <begin position="24"/>
        <end position="46"/>
    </location>
</feature>
<dbReference type="EMBL" id="VSRR010072644">
    <property type="protein sequence ID" value="MPC86838.1"/>
    <property type="molecule type" value="Genomic_DNA"/>
</dbReference>